<feature type="compositionally biased region" description="Polar residues" evidence="4">
    <location>
        <begin position="889"/>
        <end position="899"/>
    </location>
</feature>
<feature type="compositionally biased region" description="Basic and acidic residues" evidence="4">
    <location>
        <begin position="406"/>
        <end position="420"/>
    </location>
</feature>
<evidence type="ECO:0000256" key="1">
    <source>
        <dbReference type="ARBA" id="ARBA00004123"/>
    </source>
</evidence>
<feature type="domain" description="ARID" evidence="5">
    <location>
        <begin position="491"/>
        <end position="582"/>
    </location>
</feature>
<dbReference type="InterPro" id="IPR021906">
    <property type="entry name" value="BAF250/Osa"/>
</dbReference>
<keyword evidence="7" id="KW-1185">Reference proteome</keyword>
<feature type="compositionally biased region" description="Polar residues" evidence="4">
    <location>
        <begin position="1"/>
        <end position="12"/>
    </location>
</feature>
<feature type="compositionally biased region" description="Polar residues" evidence="4">
    <location>
        <begin position="767"/>
        <end position="811"/>
    </location>
</feature>
<feature type="compositionally biased region" description="Polar residues" evidence="4">
    <location>
        <begin position="644"/>
        <end position="654"/>
    </location>
</feature>
<dbReference type="InterPro" id="IPR033388">
    <property type="entry name" value="BAF250_C"/>
</dbReference>
<dbReference type="SMART" id="SM01014">
    <property type="entry name" value="ARID"/>
    <property type="match status" value="1"/>
</dbReference>
<dbReference type="Gene3D" id="1.10.150.60">
    <property type="entry name" value="ARID DNA-binding domain"/>
    <property type="match status" value="1"/>
</dbReference>
<keyword evidence="3" id="KW-0539">Nucleus</keyword>
<feature type="compositionally biased region" description="Pro residues" evidence="4">
    <location>
        <begin position="265"/>
        <end position="291"/>
    </location>
</feature>
<dbReference type="GO" id="GO:0045893">
    <property type="term" value="P:positive regulation of DNA-templated transcription"/>
    <property type="evidence" value="ECO:0007669"/>
    <property type="project" value="TreeGrafter"/>
</dbReference>
<name>T1IY21_STRMM</name>
<evidence type="ECO:0000256" key="2">
    <source>
        <dbReference type="ARBA" id="ARBA00022553"/>
    </source>
</evidence>
<feature type="compositionally biased region" description="Pro residues" evidence="4">
    <location>
        <begin position="665"/>
        <end position="688"/>
    </location>
</feature>
<feature type="compositionally biased region" description="Polar residues" evidence="4">
    <location>
        <begin position="252"/>
        <end position="262"/>
    </location>
</feature>
<evidence type="ECO:0000256" key="3">
    <source>
        <dbReference type="ARBA" id="ARBA00023242"/>
    </source>
</evidence>
<reference evidence="7" key="1">
    <citation type="submission" date="2011-05" db="EMBL/GenBank/DDBJ databases">
        <authorList>
            <person name="Richards S.R."/>
            <person name="Qu J."/>
            <person name="Jiang H."/>
            <person name="Jhangiani S.N."/>
            <person name="Agravi P."/>
            <person name="Goodspeed R."/>
            <person name="Gross S."/>
            <person name="Mandapat C."/>
            <person name="Jackson L."/>
            <person name="Mathew T."/>
            <person name="Pu L."/>
            <person name="Thornton R."/>
            <person name="Saada N."/>
            <person name="Wilczek-Boney K.B."/>
            <person name="Lee S."/>
            <person name="Kovar C."/>
            <person name="Wu Y."/>
            <person name="Scherer S.E."/>
            <person name="Worley K.C."/>
            <person name="Muzny D.M."/>
            <person name="Gibbs R."/>
        </authorList>
    </citation>
    <scope>NUCLEOTIDE SEQUENCE</scope>
    <source>
        <strain evidence="7">Brora</strain>
    </source>
</reference>
<reference evidence="6" key="2">
    <citation type="submission" date="2015-02" db="UniProtKB">
        <authorList>
            <consortium name="EnsemblMetazoa"/>
        </authorList>
    </citation>
    <scope>IDENTIFICATION</scope>
</reference>
<dbReference type="SMART" id="SM00501">
    <property type="entry name" value="BRIGHT"/>
    <property type="match status" value="1"/>
</dbReference>
<dbReference type="GO" id="GO:0071565">
    <property type="term" value="C:nBAF complex"/>
    <property type="evidence" value="ECO:0007669"/>
    <property type="project" value="TreeGrafter"/>
</dbReference>
<dbReference type="GO" id="GO:0003677">
    <property type="term" value="F:DNA binding"/>
    <property type="evidence" value="ECO:0007669"/>
    <property type="project" value="InterPro"/>
</dbReference>
<evidence type="ECO:0000259" key="5">
    <source>
        <dbReference type="PROSITE" id="PS51011"/>
    </source>
</evidence>
<dbReference type="PROSITE" id="PS51011">
    <property type="entry name" value="ARID"/>
    <property type="match status" value="1"/>
</dbReference>
<dbReference type="PhylomeDB" id="T1IY21"/>
<feature type="compositionally biased region" description="Polar residues" evidence="4">
    <location>
        <begin position="1010"/>
        <end position="1021"/>
    </location>
</feature>
<evidence type="ECO:0000313" key="7">
    <source>
        <dbReference type="Proteomes" id="UP000014500"/>
    </source>
</evidence>
<feature type="compositionally biased region" description="Gly residues" evidence="4">
    <location>
        <begin position="165"/>
        <end position="177"/>
    </location>
</feature>
<feature type="region of interest" description="Disordered" evidence="4">
    <location>
        <begin position="1169"/>
        <end position="1188"/>
    </location>
</feature>
<organism evidence="6 7">
    <name type="scientific">Strigamia maritima</name>
    <name type="common">European centipede</name>
    <name type="synonym">Geophilus maritimus</name>
    <dbReference type="NCBI Taxonomy" id="126957"/>
    <lineage>
        <taxon>Eukaryota</taxon>
        <taxon>Metazoa</taxon>
        <taxon>Ecdysozoa</taxon>
        <taxon>Arthropoda</taxon>
        <taxon>Myriapoda</taxon>
        <taxon>Chilopoda</taxon>
        <taxon>Pleurostigmophora</taxon>
        <taxon>Geophilomorpha</taxon>
        <taxon>Linotaeniidae</taxon>
        <taxon>Strigamia</taxon>
    </lineage>
</organism>
<dbReference type="GO" id="GO:0006357">
    <property type="term" value="P:regulation of transcription by RNA polymerase II"/>
    <property type="evidence" value="ECO:0007669"/>
    <property type="project" value="TreeGrafter"/>
</dbReference>
<dbReference type="Pfam" id="PF12031">
    <property type="entry name" value="BAF250_C"/>
    <property type="match status" value="1"/>
</dbReference>
<dbReference type="Proteomes" id="UP000014500">
    <property type="component" value="Unassembled WGS sequence"/>
</dbReference>
<feature type="region of interest" description="Disordered" evidence="4">
    <location>
        <begin position="247"/>
        <end position="482"/>
    </location>
</feature>
<comment type="subcellular location">
    <subcellularLocation>
        <location evidence="1">Nucleus</location>
    </subcellularLocation>
</comment>
<feature type="compositionally biased region" description="Polar residues" evidence="4">
    <location>
        <begin position="605"/>
        <end position="631"/>
    </location>
</feature>
<dbReference type="STRING" id="126957.T1IY21"/>
<feature type="region of interest" description="Disordered" evidence="4">
    <location>
        <begin position="146"/>
        <end position="181"/>
    </location>
</feature>
<dbReference type="GO" id="GO:0005654">
    <property type="term" value="C:nucleoplasm"/>
    <property type="evidence" value="ECO:0007669"/>
    <property type="project" value="TreeGrafter"/>
</dbReference>
<dbReference type="InterPro" id="IPR036431">
    <property type="entry name" value="ARID_dom_sf"/>
</dbReference>
<dbReference type="HOGENOM" id="CLU_000447_1_0_1"/>
<feature type="compositionally biased region" description="Polar residues" evidence="4">
    <location>
        <begin position="345"/>
        <end position="375"/>
    </location>
</feature>
<dbReference type="GO" id="GO:0035060">
    <property type="term" value="C:brahma complex"/>
    <property type="evidence" value="ECO:0007669"/>
    <property type="project" value="InterPro"/>
</dbReference>
<feature type="compositionally biased region" description="Low complexity" evidence="4">
    <location>
        <begin position="862"/>
        <end position="877"/>
    </location>
</feature>
<feature type="compositionally biased region" description="Polar residues" evidence="4">
    <location>
        <begin position="295"/>
        <end position="306"/>
    </location>
</feature>
<dbReference type="OMA" id="CTTSSWQ"/>
<feature type="region of interest" description="Disordered" evidence="4">
    <location>
        <begin position="598"/>
        <end position="1021"/>
    </location>
</feature>
<feature type="compositionally biased region" description="Polar residues" evidence="4">
    <location>
        <begin position="19"/>
        <end position="30"/>
    </location>
</feature>
<dbReference type="PANTHER" id="PTHR12656">
    <property type="entry name" value="BRG-1 ASSOCIATED FACTOR 250 BAF250"/>
    <property type="match status" value="1"/>
</dbReference>
<keyword evidence="2" id="KW-0597">Phosphoprotein</keyword>
<proteinExistence type="predicted"/>
<dbReference type="SUPFAM" id="SSF46774">
    <property type="entry name" value="ARID-like"/>
    <property type="match status" value="1"/>
</dbReference>
<accession>T1IY21</accession>
<dbReference type="eggNOG" id="KOG2510">
    <property type="taxonomic scope" value="Eukaryota"/>
</dbReference>
<evidence type="ECO:0000256" key="4">
    <source>
        <dbReference type="SAM" id="MobiDB-lite"/>
    </source>
</evidence>
<feature type="compositionally biased region" description="Pro residues" evidence="4">
    <location>
        <begin position="311"/>
        <end position="320"/>
    </location>
</feature>
<feature type="compositionally biased region" description="Polar residues" evidence="4">
    <location>
        <begin position="921"/>
        <end position="933"/>
    </location>
</feature>
<feature type="compositionally biased region" description="Pro residues" evidence="4">
    <location>
        <begin position="959"/>
        <end position="969"/>
    </location>
</feature>
<protein>
    <recommendedName>
        <fullName evidence="5">ARID domain-containing protein</fullName>
    </recommendedName>
</protein>
<dbReference type="EnsemblMetazoa" id="SMAR006121-RA">
    <property type="protein sequence ID" value="SMAR006121-PA"/>
    <property type="gene ID" value="SMAR006121"/>
</dbReference>
<evidence type="ECO:0000313" key="6">
    <source>
        <dbReference type="EnsemblMetazoa" id="SMAR006121-PA"/>
    </source>
</evidence>
<feature type="region of interest" description="Disordered" evidence="4">
    <location>
        <begin position="1"/>
        <end position="72"/>
    </location>
</feature>
<dbReference type="CDD" id="cd16865">
    <property type="entry name" value="ARID_ARID1A-like"/>
    <property type="match status" value="1"/>
</dbReference>
<dbReference type="EMBL" id="JH431669">
    <property type="status" value="NOT_ANNOTATED_CDS"/>
    <property type="molecule type" value="Genomic_DNA"/>
</dbReference>
<sequence length="1704" mass="185229">MSFISQSSQQNIPVPPRPSSQSESGQNRMSHSPMAPQGGYNQPMAPPHMTPSMYGSKGHPGMMGGSQQMGPYSPQNQAYGQVWRCVASDGFVIDSCVTAGSYPRNHQGSMGMQGYGSQPQTYPGSQPNSMGQQPYGMNRMGNHMPAAQGYGGQYSHHHGQSGQFGSQGYGSSAGPGGAMMNSMPGHMQPLSSHLLPPHGNSAMMPPVGAMSKGSSSLVPPSGAQVAAQAAVMAAATSAGPRTSFMKHAMQQKAYSSQTNSYNSGPPGPGSGPSPGPGPGMPGGPLPSPGPMPSSRDSPLISSTYTQHHQSMPPPSFPSPNHPLVVPTQAPQPLLSDGPQAPALSASGTSSPPTMTQSSDNMCEGNSEQRTSSVPTTLGGGNSTSVEPVAVQDEASQQSTASNTSNTDERAETPRPRKDVVQSHPPTPASTLPSPGAASMSSFHDEFENASSPSWPRTPASPVVNSQIHEYHPPPSSKRPDSLNKLYDISDDPERRSFLDRLVQFNDERGSALTQCPTISKQPLDLFKLYLVVKDRGGFVEVTKSKQWKDVAGQIGIGASSSAAYTLRKQYVKHLLPYECKFDRGGIDPQPIISQLEAATRKKNSSKTNTAPSPAGSSNSQDSFTASNSQSMDGFPTPPAPPPFSQYSQSGSVPNSDYPVGSMMGPIPPSSMPNSDPSPHPNMMHPPPHNSDSINVQNPFADDMQAHPYPRGSNLNSAMPPPSMQNSYGYGSGGSMQQRPAPNIPPASIPPAYAGNQPMPGQNPPSTPYSYSEQINRGTPMTPQSDQFPPTDQYRRGQQQLMNHDSAYNNRTPEPYGAAGPNYPPGRMPGTAPQFPYGPQFDRESGQAMPAREPVYPPRSYSGSPAAQQPGYGAPADQYRQEQPYPCYPSGQQGLYSPSSKMMPPQGYAQGPKRHPDFMKPNDQQFPSSNSFSPAPTPQLPLPYSGWRNDNQFAGYGSQVPPPHGPPPAMPRDDWSGRDQSGQWSAMHQRYSSPGSSGYGSGGNMPPHINPNMSAQNSMGSSASLRQIMLQRMPLGSFKDKQPTQYAMQTKMQPATQMTATNAQYPPKRDIIFPVDSVEAITPLLVKRKRIMARDLIPVEAWRLMMSLKSGLLCESTWALDVLSVLLFDDSSVLYFSLQNLPGLLEVLMEHYRRCLSEVFGMNEEMEPGFMTGKDQKPPPPLDPPTTRRHWWQCRDEDEHEADDSNEGPDVDLGVVDCVDPSDKIVVTDCYFNNGKTLHGKVVKVLSKKDLFISDADKAWDTFEGFSGSSEHWQLGGGDTTLHIQTRFENDKHLVQFVNVLKDVKNSKSDVEESKLWNNATEDCVNSKCDTSKRTRRGENKDLIVDRCIKKEPASDDEATKKNNAPADEAYNRDEPSLVLLKDGQDSVLRRCICISNILRSLSFVPGNDAELSKHPGFLLIMGKLLLLHHNHALKRQNQRNYDKEEDADFSDSCSSLHDHEWWWDGLHVLRENTLVTLSNIAGQLDLSLYPEEISLPILDGLLHWSVCPAAYAQDPLPTLPAHSVLSPQRLTLEALCKLSVQDSNVDLILATPPFSRIERLFGFLSRSMSKQEDAVVREFSVVLLHYFAQADSVAARVIACQSASISLLISFVEQAEQSALTIANAHGINVLRESPEMMGTSLDMLRRAANTLLALARVSENRLLFLQHQQRLLNLVMSQILDQHVAAILADVLYECSQPDEVVS</sequence>
<dbReference type="PANTHER" id="PTHR12656:SF5">
    <property type="entry name" value="TRITHORAX GROUP PROTEIN OSA"/>
    <property type="match status" value="1"/>
</dbReference>
<dbReference type="GO" id="GO:0016514">
    <property type="term" value="C:SWI/SNF complex"/>
    <property type="evidence" value="ECO:0007669"/>
    <property type="project" value="InterPro"/>
</dbReference>
<dbReference type="GO" id="GO:0031491">
    <property type="term" value="F:nucleosome binding"/>
    <property type="evidence" value="ECO:0007669"/>
    <property type="project" value="TreeGrafter"/>
</dbReference>
<dbReference type="Pfam" id="PF01388">
    <property type="entry name" value="ARID"/>
    <property type="match status" value="1"/>
</dbReference>
<dbReference type="GO" id="GO:0006338">
    <property type="term" value="P:chromatin remodeling"/>
    <property type="evidence" value="ECO:0007669"/>
    <property type="project" value="InterPro"/>
</dbReference>
<feature type="compositionally biased region" description="Low complexity" evidence="4">
    <location>
        <begin position="394"/>
        <end position="405"/>
    </location>
</feature>
<feature type="compositionally biased region" description="Low complexity" evidence="4">
    <location>
        <begin position="723"/>
        <end position="740"/>
    </location>
</feature>
<dbReference type="InterPro" id="IPR001606">
    <property type="entry name" value="ARID_dom"/>
</dbReference>